<accession>A0A848GVN8</accession>
<reference evidence="1 2" key="1">
    <citation type="submission" date="2020-04" db="EMBL/GenBank/DDBJ databases">
        <title>Ramlibacter sp. G-1-2-2 isolated from soil.</title>
        <authorList>
            <person name="Dahal R.H."/>
        </authorList>
    </citation>
    <scope>NUCLEOTIDE SEQUENCE [LARGE SCALE GENOMIC DNA]</scope>
    <source>
        <strain evidence="1 2">G-1-2-2</strain>
    </source>
</reference>
<dbReference type="EMBL" id="JABBFX010000001">
    <property type="protein sequence ID" value="NML42187.1"/>
    <property type="molecule type" value="Genomic_DNA"/>
</dbReference>
<evidence type="ECO:0000313" key="2">
    <source>
        <dbReference type="Proteomes" id="UP000541185"/>
    </source>
</evidence>
<protein>
    <recommendedName>
        <fullName evidence="3">DUF2946 domain-containing protein</fullName>
    </recommendedName>
</protein>
<name>A0A848GVN8_9BURK</name>
<evidence type="ECO:0008006" key="3">
    <source>
        <dbReference type="Google" id="ProtNLM"/>
    </source>
</evidence>
<sequence>MTLAAFRRNLRHRPWAWLLVLALWLPAAQWASATHALLHLHAAASATDRDTPLHLPSSCDLCVVAAAVGGAAPAPAAFAVLPVPLPEAQPQAPAAQVLRAVDLPAYRSRAPPFLNA</sequence>
<organism evidence="1 2">
    <name type="scientific">Ramlibacter agri</name>
    <dbReference type="NCBI Taxonomy" id="2728837"/>
    <lineage>
        <taxon>Bacteria</taxon>
        <taxon>Pseudomonadati</taxon>
        <taxon>Pseudomonadota</taxon>
        <taxon>Betaproteobacteria</taxon>
        <taxon>Burkholderiales</taxon>
        <taxon>Comamonadaceae</taxon>
        <taxon>Ramlibacter</taxon>
    </lineage>
</organism>
<gene>
    <name evidence="1" type="ORF">HHL11_00400</name>
</gene>
<evidence type="ECO:0000313" key="1">
    <source>
        <dbReference type="EMBL" id="NML42187.1"/>
    </source>
</evidence>
<proteinExistence type="predicted"/>
<dbReference type="Proteomes" id="UP000541185">
    <property type="component" value="Unassembled WGS sequence"/>
</dbReference>
<comment type="caution">
    <text evidence="1">The sequence shown here is derived from an EMBL/GenBank/DDBJ whole genome shotgun (WGS) entry which is preliminary data.</text>
</comment>
<dbReference type="AlphaFoldDB" id="A0A848GVN8"/>
<keyword evidence="2" id="KW-1185">Reference proteome</keyword>
<dbReference type="RefSeq" id="WP_169416412.1">
    <property type="nucleotide sequence ID" value="NZ_JABBFX010000001.1"/>
</dbReference>